<evidence type="ECO:0000256" key="1">
    <source>
        <dbReference type="ARBA" id="ARBA00022729"/>
    </source>
</evidence>
<feature type="signal peptide" evidence="4">
    <location>
        <begin position="1"/>
        <end position="24"/>
    </location>
</feature>
<accession>A0A1R1PHS6</accession>
<evidence type="ECO:0000313" key="7">
    <source>
        <dbReference type="Proteomes" id="UP000188320"/>
    </source>
</evidence>
<evidence type="ECO:0000256" key="4">
    <source>
        <dbReference type="SAM" id="SignalP"/>
    </source>
</evidence>
<protein>
    <submittedName>
        <fullName evidence="6">Beta-glucanase</fullName>
    </submittedName>
</protein>
<keyword evidence="2" id="KW-0378">Hydrolase</keyword>
<evidence type="ECO:0000256" key="3">
    <source>
        <dbReference type="ARBA" id="ARBA00023295"/>
    </source>
</evidence>
<dbReference type="Proteomes" id="UP000188320">
    <property type="component" value="Unassembled WGS sequence"/>
</dbReference>
<feature type="domain" description="GH16" evidence="5">
    <location>
        <begin position="27"/>
        <end position="287"/>
    </location>
</feature>
<keyword evidence="1 4" id="KW-0732">Signal</keyword>
<dbReference type="InterPro" id="IPR050546">
    <property type="entry name" value="Glycosyl_Hydrlase_16"/>
</dbReference>
<dbReference type="SUPFAM" id="SSF49899">
    <property type="entry name" value="Concanavalin A-like lectins/glucanases"/>
    <property type="match status" value="1"/>
</dbReference>
<organism evidence="6 7">
    <name type="scientific">Zancudomyces culisetae</name>
    <name type="common">Gut fungus</name>
    <name type="synonym">Smittium culisetae</name>
    <dbReference type="NCBI Taxonomy" id="1213189"/>
    <lineage>
        <taxon>Eukaryota</taxon>
        <taxon>Fungi</taxon>
        <taxon>Fungi incertae sedis</taxon>
        <taxon>Zoopagomycota</taxon>
        <taxon>Kickxellomycotina</taxon>
        <taxon>Harpellomycetes</taxon>
        <taxon>Harpellales</taxon>
        <taxon>Legeriomycetaceae</taxon>
        <taxon>Zancudomyces</taxon>
    </lineage>
</organism>
<comment type="caution">
    <text evidence="6">The sequence shown here is derived from an EMBL/GenBank/DDBJ whole genome shotgun (WGS) entry which is preliminary data.</text>
</comment>
<dbReference type="GO" id="GO:0004553">
    <property type="term" value="F:hydrolase activity, hydrolyzing O-glycosyl compounds"/>
    <property type="evidence" value="ECO:0007669"/>
    <property type="project" value="InterPro"/>
</dbReference>
<dbReference type="Pfam" id="PF00722">
    <property type="entry name" value="Glyco_hydro_16"/>
    <property type="match status" value="1"/>
</dbReference>
<dbReference type="InterPro" id="IPR000757">
    <property type="entry name" value="Beta-glucanase-like"/>
</dbReference>
<keyword evidence="3" id="KW-0326">Glycosidase</keyword>
<evidence type="ECO:0000259" key="5">
    <source>
        <dbReference type="PROSITE" id="PS51762"/>
    </source>
</evidence>
<name>A0A1R1PHS6_ZANCU</name>
<dbReference type="Gene3D" id="2.60.120.200">
    <property type="match status" value="1"/>
</dbReference>
<evidence type="ECO:0000313" key="6">
    <source>
        <dbReference type="EMBL" id="OMH80516.1"/>
    </source>
</evidence>
<proteinExistence type="predicted"/>
<dbReference type="PANTHER" id="PTHR10963">
    <property type="entry name" value="GLYCOSYL HYDROLASE-RELATED"/>
    <property type="match status" value="1"/>
</dbReference>
<dbReference type="InterPro" id="IPR013320">
    <property type="entry name" value="ConA-like_dom_sf"/>
</dbReference>
<gene>
    <name evidence="6" type="ORF">AX774_g6062</name>
</gene>
<dbReference type="PANTHER" id="PTHR10963:SF22">
    <property type="entry name" value="GLYCOSIDASE CRH2-RELATED"/>
    <property type="match status" value="1"/>
</dbReference>
<dbReference type="GO" id="GO:0005975">
    <property type="term" value="P:carbohydrate metabolic process"/>
    <property type="evidence" value="ECO:0007669"/>
    <property type="project" value="InterPro"/>
</dbReference>
<sequence length="287" mass="31497">MYMLNRLTLLLNIAFFFFGGRLTSAPIKRQNIPSPDSIPNEVPNTTPNAVQQEYLSAENYTCQSVFLDFTKPETLSKVSVDWCPQNAVITSDGLKMELNSNCGTTLVYPYSIKTGKIEASIKMAPGSGAVTALVVSVGIVAASNTISLQELSFFLLFLAGPPPSDELDIEFVGKDVTSFQSMYFVRAQRYQLSPILHTATGSSSNDLSTVFNTYSMELLSNAVNWGVNGNIVRTLGKISDDTFPYQANKLRFGVWDGTNTNGWAGTIDWSSGPKIGYIKWIKITPYC</sequence>
<dbReference type="PROSITE" id="PS51762">
    <property type="entry name" value="GH16_2"/>
    <property type="match status" value="1"/>
</dbReference>
<dbReference type="AlphaFoldDB" id="A0A1R1PHS6"/>
<feature type="chain" id="PRO_5012548595" evidence="4">
    <location>
        <begin position="25"/>
        <end position="287"/>
    </location>
</feature>
<dbReference type="EMBL" id="LSSK01001166">
    <property type="protein sequence ID" value="OMH80516.1"/>
    <property type="molecule type" value="Genomic_DNA"/>
</dbReference>
<reference evidence="7" key="1">
    <citation type="submission" date="2017-01" db="EMBL/GenBank/DDBJ databases">
        <authorList>
            <person name="Wang Y."/>
            <person name="White M."/>
            <person name="Kvist S."/>
            <person name="Moncalvo J.-M."/>
        </authorList>
    </citation>
    <scope>NUCLEOTIDE SEQUENCE [LARGE SCALE GENOMIC DNA]</scope>
    <source>
        <strain evidence="7">COL-18-3</strain>
    </source>
</reference>
<evidence type="ECO:0000256" key="2">
    <source>
        <dbReference type="ARBA" id="ARBA00022801"/>
    </source>
</evidence>
<dbReference type="OrthoDB" id="4781at2759"/>
<keyword evidence="7" id="KW-1185">Reference proteome</keyword>